<accession>A0A4Q9N2G8</accession>
<dbReference type="EMBL" id="ML143389">
    <property type="protein sequence ID" value="TBU34048.1"/>
    <property type="molecule type" value="Genomic_DNA"/>
</dbReference>
<dbReference type="Proteomes" id="UP000292957">
    <property type="component" value="Unassembled WGS sequence"/>
</dbReference>
<dbReference type="CDD" id="cd18186">
    <property type="entry name" value="BTB_POZ_ZBTB_KLHL-like"/>
    <property type="match status" value="1"/>
</dbReference>
<feature type="region of interest" description="Disordered" evidence="1">
    <location>
        <begin position="428"/>
        <end position="455"/>
    </location>
</feature>
<dbReference type="InterPro" id="IPR011333">
    <property type="entry name" value="SKP1/BTB/POZ_sf"/>
</dbReference>
<gene>
    <name evidence="3" type="ORF">BD311DRAFT_340772</name>
</gene>
<evidence type="ECO:0000256" key="1">
    <source>
        <dbReference type="SAM" id="MobiDB-lite"/>
    </source>
</evidence>
<proteinExistence type="predicted"/>
<evidence type="ECO:0000313" key="3">
    <source>
        <dbReference type="EMBL" id="TBU34048.1"/>
    </source>
</evidence>
<dbReference type="PROSITE" id="PS50097">
    <property type="entry name" value="BTB"/>
    <property type="match status" value="1"/>
</dbReference>
<dbReference type="Pfam" id="PF00651">
    <property type="entry name" value="BTB"/>
    <property type="match status" value="1"/>
</dbReference>
<feature type="domain" description="BTB" evidence="2">
    <location>
        <begin position="24"/>
        <end position="90"/>
    </location>
</feature>
<protein>
    <recommendedName>
        <fullName evidence="2">BTB domain-containing protein</fullName>
    </recommendedName>
</protein>
<reference evidence="3" key="1">
    <citation type="submission" date="2019-01" db="EMBL/GenBank/DDBJ databases">
        <title>Draft genome sequences of three monokaryotic isolates of the white-rot basidiomycete fungus Dichomitus squalens.</title>
        <authorList>
            <consortium name="DOE Joint Genome Institute"/>
            <person name="Lopez S.C."/>
            <person name="Andreopoulos B."/>
            <person name="Pangilinan J."/>
            <person name="Lipzen A."/>
            <person name="Riley R."/>
            <person name="Ahrendt S."/>
            <person name="Ng V."/>
            <person name="Barry K."/>
            <person name="Daum C."/>
            <person name="Grigoriev I.V."/>
            <person name="Hilden K.S."/>
            <person name="Makela M.R."/>
            <person name="de Vries R.P."/>
        </authorList>
    </citation>
    <scope>NUCLEOTIDE SEQUENCE [LARGE SCALE GENOMIC DNA]</scope>
    <source>
        <strain evidence="3">OM18370.1</strain>
    </source>
</reference>
<dbReference type="Gene3D" id="3.30.710.10">
    <property type="entry name" value="Potassium Channel Kv1.1, Chain A"/>
    <property type="match status" value="1"/>
</dbReference>
<feature type="compositionally biased region" description="Basic residues" evidence="1">
    <location>
        <begin position="439"/>
        <end position="449"/>
    </location>
</feature>
<feature type="compositionally biased region" description="Basic and acidic residues" evidence="1">
    <location>
        <begin position="509"/>
        <end position="531"/>
    </location>
</feature>
<dbReference type="OrthoDB" id="3164835at2759"/>
<feature type="region of interest" description="Disordered" evidence="1">
    <location>
        <begin position="492"/>
        <end position="531"/>
    </location>
</feature>
<dbReference type="InterPro" id="IPR000210">
    <property type="entry name" value="BTB/POZ_dom"/>
</dbReference>
<organism evidence="3">
    <name type="scientific">Dichomitus squalens</name>
    <dbReference type="NCBI Taxonomy" id="114155"/>
    <lineage>
        <taxon>Eukaryota</taxon>
        <taxon>Fungi</taxon>
        <taxon>Dikarya</taxon>
        <taxon>Basidiomycota</taxon>
        <taxon>Agaricomycotina</taxon>
        <taxon>Agaricomycetes</taxon>
        <taxon>Polyporales</taxon>
        <taxon>Polyporaceae</taxon>
        <taxon>Dichomitus</taxon>
    </lineage>
</organism>
<evidence type="ECO:0000259" key="2">
    <source>
        <dbReference type="PROSITE" id="PS50097"/>
    </source>
</evidence>
<sequence length="573" mass="64119">MSNSVSAATHQPTTASYPFNKANADIILRTSDHVDFHVYSQILIAASPFFESMFEVPQPPVDQQQLKYGRPIIDISETSKALDPLLRICYPINKTKERSLEEIELALSAALKFEMELPITMLTEELDALAPYRPLEIWGVGCRLDLEDVAYCAAQNMSLAPPDFTVLGDMSGITAADYFRLREYHRLQHKVPRGFKFLNPHATSLRHPSLLPSLRPLSEMEGCVLAENPAPDLICRSEDGIEFRTHTTVLSLASPSLRQKVVAAVKPLPKGGSHEESELPVVQFDEAAIVLHAMLRLIYPSPSDVSLPKDVGDLTAVLVSIDKYSLDSEQPAVWSFWQAIASTDALRAYCHAIRAGHILSAKEAARCMLNQVLDGVYVEELESTPALAYHRLLLYYEKCRAVAKEESTKISTSLVSPKPVEMVVPESASCPVEPSLPGGKKKKASKRSCRPTSSPEPWLTRYLKRSILTPPFTTWINYTDAVRVRVVHRGDSGRRGRFRHGPRSVVRGLSDRSRRPSEHPEGVAATDEKRERGRTRDIIRVGRILRRSREVFVDMILPGGLEIQRNTVVYMRH</sequence>
<dbReference type="AlphaFoldDB" id="A0A4Q9N2G8"/>
<dbReference type="SMART" id="SM00225">
    <property type="entry name" value="BTB"/>
    <property type="match status" value="2"/>
</dbReference>
<name>A0A4Q9N2G8_9APHY</name>